<dbReference type="CDD" id="cd01544">
    <property type="entry name" value="PBP1_GalR"/>
    <property type="match status" value="1"/>
</dbReference>
<reference evidence="5 6" key="1">
    <citation type="journal article" date="2020" name="Int. J. Syst. Evol. Microbiol.">
        <title>Description of Erysipelothrix piscisicarius sp. nov., an emergent fish pathogen, and assessment of virulence using a tiger barb (Puntigrus tetrazona) infection model.</title>
        <authorList>
            <person name="Pomaranski E.K."/>
            <person name="Griffin M.J."/>
            <person name="Camus A.C."/>
            <person name="Armwood A.R."/>
            <person name="Shelley J."/>
            <person name="Waldbieser G.C."/>
            <person name="LaFrentz B.R."/>
            <person name="Garcia J.C."/>
            <person name="Yanong R."/>
            <person name="Soto E."/>
        </authorList>
    </citation>
    <scope>NUCLEOTIDE SEQUENCE [LARGE SCALE GENOMIC DNA]</scope>
    <source>
        <strain evidence="5 6">15TAL0474</strain>
    </source>
</reference>
<dbReference type="InterPro" id="IPR000843">
    <property type="entry name" value="HTH_LacI"/>
</dbReference>
<dbReference type="Proteomes" id="UP000278804">
    <property type="component" value="Chromosome"/>
</dbReference>
<dbReference type="AlphaFoldDB" id="A0A3S8RMS3"/>
<dbReference type="GO" id="GO:0000976">
    <property type="term" value="F:transcription cis-regulatory region binding"/>
    <property type="evidence" value="ECO:0007669"/>
    <property type="project" value="TreeGrafter"/>
</dbReference>
<evidence type="ECO:0000256" key="3">
    <source>
        <dbReference type="ARBA" id="ARBA00023163"/>
    </source>
</evidence>
<dbReference type="Pfam" id="PF00356">
    <property type="entry name" value="LacI"/>
    <property type="match status" value="1"/>
</dbReference>
<dbReference type="PANTHER" id="PTHR30146:SF149">
    <property type="entry name" value="HTH-TYPE TRANSCRIPTIONAL REGULATOR EBGR"/>
    <property type="match status" value="1"/>
</dbReference>
<keyword evidence="6" id="KW-1185">Reference proteome</keyword>
<dbReference type="KEGG" id="eri:EEI45_04725"/>
<feature type="domain" description="HTH lacI-type" evidence="4">
    <location>
        <begin position="2"/>
        <end position="61"/>
    </location>
</feature>
<dbReference type="PROSITE" id="PS00356">
    <property type="entry name" value="HTH_LACI_1"/>
    <property type="match status" value="1"/>
</dbReference>
<dbReference type="GO" id="GO:0003700">
    <property type="term" value="F:DNA-binding transcription factor activity"/>
    <property type="evidence" value="ECO:0007669"/>
    <property type="project" value="TreeGrafter"/>
</dbReference>
<name>A0A3S8RMS3_9FIRM</name>
<dbReference type="PRINTS" id="PR00036">
    <property type="entry name" value="HTHLACI"/>
</dbReference>
<organism evidence="5 6">
    <name type="scientific">Erysipelothrix piscisicarius</name>
    <dbReference type="NCBI Taxonomy" id="2485784"/>
    <lineage>
        <taxon>Bacteria</taxon>
        <taxon>Bacillati</taxon>
        <taxon>Bacillota</taxon>
        <taxon>Erysipelotrichia</taxon>
        <taxon>Erysipelotrichales</taxon>
        <taxon>Erysipelotrichaceae</taxon>
        <taxon>Erysipelothrix</taxon>
    </lineage>
</organism>
<dbReference type="PANTHER" id="PTHR30146">
    <property type="entry name" value="LACI-RELATED TRANSCRIPTIONAL REPRESSOR"/>
    <property type="match status" value="1"/>
</dbReference>
<dbReference type="Gene3D" id="3.40.50.2300">
    <property type="match status" value="2"/>
</dbReference>
<keyword evidence="1" id="KW-0805">Transcription regulation</keyword>
<dbReference type="PROSITE" id="PS50932">
    <property type="entry name" value="HTH_LACI_2"/>
    <property type="match status" value="1"/>
</dbReference>
<dbReference type="CDD" id="cd01392">
    <property type="entry name" value="HTH_LacI"/>
    <property type="match status" value="1"/>
</dbReference>
<dbReference type="SUPFAM" id="SSF53822">
    <property type="entry name" value="Periplasmic binding protein-like I"/>
    <property type="match status" value="1"/>
</dbReference>
<protein>
    <submittedName>
        <fullName evidence="5">LacI family DNA-binding transcriptional regulator</fullName>
    </submittedName>
</protein>
<sequence length="338" mass="37927">MATIKDIALKAHVSQATVSRILNEDPTLSVKDETRDEVFRVAKELNYRIKKKNKKADVLMVGIVQWISSNEEEEDPYYYSLRMSVENFCISHKIQIKRYYKENMVDVFLEDDLDGLVCVGKFSHQQANDLERHCPAIVFVDSNPDSHKYSAVVHDLEGATAAAINHLKAMGHTRIGYIGGREYLGATKIEYVDRRESTFNELMQKDPELDFNKANVYLGKYTAQTGYASVIEALKHEVVPTAFVCASDTIAMGALRALGEMKESIPHQISIVGYNDIASAKFFNPPLTTVALDTKYMGELAAQLLTLRISSKSFIPVKVVCSTKLVVRETVFSVKTLL</sequence>
<dbReference type="SUPFAM" id="SSF47413">
    <property type="entry name" value="lambda repressor-like DNA-binding domains"/>
    <property type="match status" value="1"/>
</dbReference>
<accession>A0A3S8RMS3</accession>
<evidence type="ECO:0000259" key="4">
    <source>
        <dbReference type="PROSITE" id="PS50932"/>
    </source>
</evidence>
<keyword evidence="2 5" id="KW-0238">DNA-binding</keyword>
<dbReference type="Gene3D" id="1.10.260.40">
    <property type="entry name" value="lambda repressor-like DNA-binding domains"/>
    <property type="match status" value="1"/>
</dbReference>
<evidence type="ECO:0000256" key="2">
    <source>
        <dbReference type="ARBA" id="ARBA00023125"/>
    </source>
</evidence>
<dbReference type="InterPro" id="IPR046335">
    <property type="entry name" value="LacI/GalR-like_sensor"/>
</dbReference>
<evidence type="ECO:0000256" key="1">
    <source>
        <dbReference type="ARBA" id="ARBA00023015"/>
    </source>
</evidence>
<dbReference type="Pfam" id="PF13377">
    <property type="entry name" value="Peripla_BP_3"/>
    <property type="match status" value="1"/>
</dbReference>
<evidence type="ECO:0000313" key="6">
    <source>
        <dbReference type="Proteomes" id="UP000278804"/>
    </source>
</evidence>
<dbReference type="InterPro" id="IPR010982">
    <property type="entry name" value="Lambda_DNA-bd_dom_sf"/>
</dbReference>
<dbReference type="RefSeq" id="WP_125164326.1">
    <property type="nucleotide sequence ID" value="NZ_CP034234.1"/>
</dbReference>
<dbReference type="EMBL" id="CP034234">
    <property type="protein sequence ID" value="AZK44143.1"/>
    <property type="molecule type" value="Genomic_DNA"/>
</dbReference>
<evidence type="ECO:0000313" key="5">
    <source>
        <dbReference type="EMBL" id="AZK44143.1"/>
    </source>
</evidence>
<gene>
    <name evidence="5" type="ORF">EEI45_04725</name>
</gene>
<proteinExistence type="predicted"/>
<dbReference type="SMART" id="SM00354">
    <property type="entry name" value="HTH_LACI"/>
    <property type="match status" value="1"/>
</dbReference>
<dbReference type="InterPro" id="IPR028082">
    <property type="entry name" value="Peripla_BP_I"/>
</dbReference>
<keyword evidence="3" id="KW-0804">Transcription</keyword>